<dbReference type="Proteomes" id="UP001190700">
    <property type="component" value="Unassembled WGS sequence"/>
</dbReference>
<keyword evidence="2" id="KW-1185">Reference proteome</keyword>
<dbReference type="Gene3D" id="2.30.30.100">
    <property type="match status" value="1"/>
</dbReference>
<protein>
    <submittedName>
        <fullName evidence="1">Uncharacterized protein</fullName>
    </submittedName>
</protein>
<organism evidence="1 2">
    <name type="scientific">Cymbomonas tetramitiformis</name>
    <dbReference type="NCBI Taxonomy" id="36881"/>
    <lineage>
        <taxon>Eukaryota</taxon>
        <taxon>Viridiplantae</taxon>
        <taxon>Chlorophyta</taxon>
        <taxon>Pyramimonadophyceae</taxon>
        <taxon>Pyramimonadales</taxon>
        <taxon>Pyramimonadaceae</taxon>
        <taxon>Cymbomonas</taxon>
    </lineage>
</organism>
<dbReference type="AlphaFoldDB" id="A0AAE0G641"/>
<accession>A0AAE0G641</accession>
<dbReference type="EMBL" id="LGRX02009051">
    <property type="protein sequence ID" value="KAK3272305.1"/>
    <property type="molecule type" value="Genomic_DNA"/>
</dbReference>
<proteinExistence type="predicted"/>
<gene>
    <name evidence="1" type="ORF">CYMTET_19392</name>
</gene>
<name>A0AAE0G641_9CHLO</name>
<sequence length="149" mass="16413">MQALPPIESRALLGALVSVTTIDDNCHLGILHALDPDKGHIALLQQVDSASSIRIIFPDAIRNFHVVEQKPALSDLCPFDIDALGESSCAPLTDEEIHLRCSKLEEAFSKNMIPFTKGVDGQGRIEYTLLGSCILRYKRIFAIILLLVF</sequence>
<reference evidence="1 2" key="1">
    <citation type="journal article" date="2015" name="Genome Biol. Evol.">
        <title>Comparative Genomics of a Bacterivorous Green Alga Reveals Evolutionary Causalities and Consequences of Phago-Mixotrophic Mode of Nutrition.</title>
        <authorList>
            <person name="Burns J.A."/>
            <person name="Paasch A."/>
            <person name="Narechania A."/>
            <person name="Kim E."/>
        </authorList>
    </citation>
    <scope>NUCLEOTIDE SEQUENCE [LARGE SCALE GENOMIC DNA]</scope>
    <source>
        <strain evidence="1 2">PLY_AMNH</strain>
    </source>
</reference>
<evidence type="ECO:0000313" key="2">
    <source>
        <dbReference type="Proteomes" id="UP001190700"/>
    </source>
</evidence>
<evidence type="ECO:0000313" key="1">
    <source>
        <dbReference type="EMBL" id="KAK3272305.1"/>
    </source>
</evidence>
<comment type="caution">
    <text evidence="1">The sequence shown here is derived from an EMBL/GenBank/DDBJ whole genome shotgun (WGS) entry which is preliminary data.</text>
</comment>